<evidence type="ECO:0000259" key="8">
    <source>
        <dbReference type="PROSITE" id="PS50850"/>
    </source>
</evidence>
<keyword evidence="4 7" id="KW-0812">Transmembrane</keyword>
<keyword evidence="10" id="KW-1185">Reference proteome</keyword>
<evidence type="ECO:0000256" key="1">
    <source>
        <dbReference type="ARBA" id="ARBA00004651"/>
    </source>
</evidence>
<feature type="transmembrane region" description="Helical" evidence="7">
    <location>
        <begin position="158"/>
        <end position="179"/>
    </location>
</feature>
<dbReference type="PROSITE" id="PS50850">
    <property type="entry name" value="MFS"/>
    <property type="match status" value="1"/>
</dbReference>
<comment type="caution">
    <text evidence="9">The sequence shown here is derived from an EMBL/GenBank/DDBJ whole genome shotgun (WGS) entry which is preliminary data.</text>
</comment>
<feature type="transmembrane region" description="Helical" evidence="7">
    <location>
        <begin position="123"/>
        <end position="146"/>
    </location>
</feature>
<keyword evidence="2" id="KW-0813">Transport</keyword>
<feature type="transmembrane region" description="Helical" evidence="7">
    <location>
        <begin position="427"/>
        <end position="444"/>
    </location>
</feature>
<dbReference type="InterPro" id="IPR020846">
    <property type="entry name" value="MFS_dom"/>
</dbReference>
<dbReference type="SUPFAM" id="SSF103473">
    <property type="entry name" value="MFS general substrate transporter"/>
    <property type="match status" value="1"/>
</dbReference>
<feature type="transmembrane region" description="Helical" evidence="7">
    <location>
        <begin position="219"/>
        <end position="238"/>
    </location>
</feature>
<dbReference type="CDD" id="cd17321">
    <property type="entry name" value="MFS_MMR_MDR_like"/>
    <property type="match status" value="1"/>
</dbReference>
<dbReference type="Pfam" id="PF07690">
    <property type="entry name" value="MFS_1"/>
    <property type="match status" value="1"/>
</dbReference>
<dbReference type="Gene3D" id="1.20.1720.10">
    <property type="entry name" value="Multidrug resistance protein D"/>
    <property type="match status" value="1"/>
</dbReference>
<organism evidence="9 10">
    <name type="scientific">Nocardia cyriacigeorgica</name>
    <dbReference type="NCBI Taxonomy" id="135487"/>
    <lineage>
        <taxon>Bacteria</taxon>
        <taxon>Bacillati</taxon>
        <taxon>Actinomycetota</taxon>
        <taxon>Actinomycetes</taxon>
        <taxon>Mycobacteriales</taxon>
        <taxon>Nocardiaceae</taxon>
        <taxon>Nocardia</taxon>
    </lineage>
</organism>
<accession>A0ABX0CJJ5</accession>
<evidence type="ECO:0000256" key="3">
    <source>
        <dbReference type="ARBA" id="ARBA00022475"/>
    </source>
</evidence>
<dbReference type="InterPro" id="IPR005829">
    <property type="entry name" value="Sugar_transporter_CS"/>
</dbReference>
<evidence type="ECO:0000313" key="10">
    <source>
        <dbReference type="Proteomes" id="UP000470876"/>
    </source>
</evidence>
<feature type="transmembrane region" description="Helical" evidence="7">
    <location>
        <begin position="67"/>
        <end position="86"/>
    </location>
</feature>
<feature type="transmembrane region" description="Helical" evidence="7">
    <location>
        <begin position="289"/>
        <end position="308"/>
    </location>
</feature>
<feature type="transmembrane region" description="Helical" evidence="7">
    <location>
        <begin position="328"/>
        <end position="347"/>
    </location>
</feature>
<dbReference type="PANTHER" id="PTHR42718">
    <property type="entry name" value="MAJOR FACILITATOR SUPERFAMILY MULTIDRUG TRANSPORTER MFSC"/>
    <property type="match status" value="1"/>
</dbReference>
<feature type="transmembrane region" description="Helical" evidence="7">
    <location>
        <begin position="354"/>
        <end position="371"/>
    </location>
</feature>
<evidence type="ECO:0000313" key="9">
    <source>
        <dbReference type="EMBL" id="NEW56131.1"/>
    </source>
</evidence>
<gene>
    <name evidence="9" type="ORF">GV794_10770</name>
</gene>
<dbReference type="InterPro" id="IPR011701">
    <property type="entry name" value="MFS"/>
</dbReference>
<keyword evidence="6 7" id="KW-0472">Membrane</keyword>
<feature type="transmembrane region" description="Helical" evidence="7">
    <location>
        <begin position="450"/>
        <end position="470"/>
    </location>
</feature>
<feature type="domain" description="Major facilitator superfamily (MFS) profile" evidence="8">
    <location>
        <begin position="32"/>
        <end position="473"/>
    </location>
</feature>
<keyword evidence="3" id="KW-1003">Cell membrane</keyword>
<feature type="transmembrane region" description="Helical" evidence="7">
    <location>
        <begin position="250"/>
        <end position="268"/>
    </location>
</feature>
<comment type="subcellular location">
    <subcellularLocation>
        <location evidence="1">Cell membrane</location>
        <topology evidence="1">Multi-pass membrane protein</topology>
    </subcellularLocation>
</comment>
<dbReference type="PANTHER" id="PTHR42718:SF46">
    <property type="entry name" value="BLR6921 PROTEIN"/>
    <property type="match status" value="1"/>
</dbReference>
<dbReference type="EMBL" id="JAAGUX010000014">
    <property type="protein sequence ID" value="NEW56131.1"/>
    <property type="molecule type" value="Genomic_DNA"/>
</dbReference>
<evidence type="ECO:0000256" key="5">
    <source>
        <dbReference type="ARBA" id="ARBA00022989"/>
    </source>
</evidence>
<sequence length="474" mass="48356">MYRIQLYQSWEVGVRRPGTDDKAVAPAPAAALLSVVCAAQFMVVLDISVVNVALPSMRTSLGFTDTGLAWAVNAYALVFAGLLLVGGRLADLFGRKRVFLAGLLVFTVASLVGGLASTPGWLIGARAVQGVGAAVLAPATLTILTTTFTEGPRRTRALAVWTALGLAGGTAGNLLGGVLTEFASWRATLLINVPVGVLALAVAVAVIAPDSAHHSRVRLDVVGAVLVTCGLAAIAYGFGESATSGWSAPVTMLALATGAALMAVFILVETRWVQSPLIPLSLLRIRSVALGNVAMLLAGACLSPMWFFLTLSMQNVLGYTPMQTGLAFLPHTLVTIAVGTQVTPWLMRRVEARVLIAAGAMPAAAGFAWQAQLGPDSTYLTGIAGPALVFSIGAGLLNTPLTAAVTAGIPLADAGAASGLMNTTKQIGAALGLAALITASAGSADGYERAFLLIAAAMIVVAATAVGLPAHRDR</sequence>
<feature type="transmembrane region" description="Helical" evidence="7">
    <location>
        <begin position="98"/>
        <end position="117"/>
    </location>
</feature>
<evidence type="ECO:0000256" key="7">
    <source>
        <dbReference type="SAM" id="Phobius"/>
    </source>
</evidence>
<dbReference type="PROSITE" id="PS00216">
    <property type="entry name" value="SUGAR_TRANSPORT_1"/>
    <property type="match status" value="1"/>
</dbReference>
<reference evidence="9 10" key="1">
    <citation type="submission" date="2020-01" db="EMBL/GenBank/DDBJ databases">
        <title>Genetics and antimicrobial susceptibilities of Nocardia species isolated from the soil; a comparison with species isolated from humans.</title>
        <authorList>
            <person name="Carrasco G."/>
            <person name="Monzon S."/>
            <person name="Sansegundo M."/>
            <person name="Garcia E."/>
            <person name="Garrido N."/>
            <person name="Medina M.J."/>
            <person name="Villalon P."/>
            <person name="Ramirez-Arocha A.C."/>
            <person name="Jimenez P."/>
            <person name="Cuesta I."/>
            <person name="Valdezate S."/>
        </authorList>
    </citation>
    <scope>NUCLEOTIDE SEQUENCE [LARGE SCALE GENOMIC DNA]</scope>
    <source>
        <strain evidence="9 10">CNM20110649</strain>
    </source>
</reference>
<proteinExistence type="predicted"/>
<dbReference type="Proteomes" id="UP000470876">
    <property type="component" value="Unassembled WGS sequence"/>
</dbReference>
<evidence type="ECO:0000256" key="2">
    <source>
        <dbReference type="ARBA" id="ARBA00022448"/>
    </source>
</evidence>
<feature type="transmembrane region" description="Helical" evidence="7">
    <location>
        <begin position="383"/>
        <end position="406"/>
    </location>
</feature>
<dbReference type="InterPro" id="IPR036259">
    <property type="entry name" value="MFS_trans_sf"/>
</dbReference>
<feature type="transmembrane region" description="Helical" evidence="7">
    <location>
        <begin position="23"/>
        <end position="47"/>
    </location>
</feature>
<dbReference type="Gene3D" id="1.20.1250.20">
    <property type="entry name" value="MFS general substrate transporter like domains"/>
    <property type="match status" value="1"/>
</dbReference>
<keyword evidence="5 7" id="KW-1133">Transmembrane helix</keyword>
<name>A0ABX0CJJ5_9NOCA</name>
<evidence type="ECO:0000256" key="4">
    <source>
        <dbReference type="ARBA" id="ARBA00022692"/>
    </source>
</evidence>
<evidence type="ECO:0000256" key="6">
    <source>
        <dbReference type="ARBA" id="ARBA00023136"/>
    </source>
</evidence>
<protein>
    <submittedName>
        <fullName evidence="9">MFS transporter</fullName>
    </submittedName>
</protein>
<feature type="transmembrane region" description="Helical" evidence="7">
    <location>
        <begin position="185"/>
        <end position="207"/>
    </location>
</feature>